<sequence length="486" mass="52179">MSDIDADLYGDLYETDFAEQAADEQPIDTPNQQQLQPKTEASVTPKPLEAAQPPLNNQNSSAATYISPSVQAPIAPAVQQIPTYEDVSNDYATLRSGGLQNIAASEQRPVRPSEMKDDGRWISPIRVCRFVIAAIPPVGTNAIFCAFVLSTRSSRCSRPVTMYLWNQFYSKMFIGGLHWDTTDDGLRAYFEQFGKVEACTIMRDQAGRSRCFAFLTFEEPASVNAVMVKEHVLDGKIIDPKRAIPRQEHQRATKLFIGGLAATVTSESMREFFSQFGRVIDSTVMLDRETGRSKGFGFVSLEDANVQQFLGFGNLEIDGKLIDVKLAQPRFQREHFQEDDQSGGNDGGYSNRGVGGYNSNYQGGDGAAGGNFNAAAAGGAPFDPQALAALYTRMFQMAGGGAMGGGTMGGGGMNMMPMMAMNNMVGRGMGMGSGMGNMGMGRGGMPGAGVGGAGMGQIPRGPRGNLNGPGPARSQRGQHTYHPYGR</sequence>
<feature type="compositionally biased region" description="Low complexity" evidence="4">
    <location>
        <begin position="459"/>
        <end position="471"/>
    </location>
</feature>
<evidence type="ECO:0000256" key="4">
    <source>
        <dbReference type="SAM" id="MobiDB-lite"/>
    </source>
</evidence>
<comment type="caution">
    <text evidence="6">The sequence shown here is derived from an EMBL/GenBank/DDBJ whole genome shotgun (WGS) entry which is preliminary data.</text>
</comment>
<dbReference type="Pfam" id="PF00076">
    <property type="entry name" value="RRM_1"/>
    <property type="match status" value="2"/>
</dbReference>
<gene>
    <name evidence="6" type="ORF">DFH05DRAFT_1564123</name>
</gene>
<dbReference type="PANTHER" id="PTHR48032:SF6">
    <property type="entry name" value="RNA-BINDING (RRM_RBD_RNP MOTIFS) FAMILY PROTEIN"/>
    <property type="match status" value="1"/>
</dbReference>
<dbReference type="FunFam" id="3.30.70.330:FF:000025">
    <property type="entry name" value="RNA-binding protein Musashi homolog 2 isoform X1"/>
    <property type="match status" value="1"/>
</dbReference>
<organism evidence="6 7">
    <name type="scientific">Lentinula detonsa</name>
    <dbReference type="NCBI Taxonomy" id="2804962"/>
    <lineage>
        <taxon>Eukaryota</taxon>
        <taxon>Fungi</taxon>
        <taxon>Dikarya</taxon>
        <taxon>Basidiomycota</taxon>
        <taxon>Agaricomycotina</taxon>
        <taxon>Agaricomycetes</taxon>
        <taxon>Agaricomycetidae</taxon>
        <taxon>Agaricales</taxon>
        <taxon>Marasmiineae</taxon>
        <taxon>Omphalotaceae</taxon>
        <taxon>Lentinula</taxon>
    </lineage>
</organism>
<proteinExistence type="predicted"/>
<keyword evidence="2 3" id="KW-0694">RNA-binding</keyword>
<evidence type="ECO:0000256" key="1">
    <source>
        <dbReference type="ARBA" id="ARBA00022737"/>
    </source>
</evidence>
<accession>A0A9W8PAN2</accession>
<feature type="domain" description="RRM" evidence="5">
    <location>
        <begin position="253"/>
        <end position="329"/>
    </location>
</feature>
<reference evidence="6 7" key="1">
    <citation type="journal article" date="2023" name="Proc. Natl. Acad. Sci. U.S.A.">
        <title>A global phylogenomic analysis of the shiitake genus Lentinula.</title>
        <authorList>
            <person name="Sierra-Patev S."/>
            <person name="Min B."/>
            <person name="Naranjo-Ortiz M."/>
            <person name="Looney B."/>
            <person name="Konkel Z."/>
            <person name="Slot J.C."/>
            <person name="Sakamoto Y."/>
            <person name="Steenwyk J.L."/>
            <person name="Rokas A."/>
            <person name="Carro J."/>
            <person name="Camarero S."/>
            <person name="Ferreira P."/>
            <person name="Molpeceres G."/>
            <person name="Ruiz-Duenas F.J."/>
            <person name="Serrano A."/>
            <person name="Henrissat B."/>
            <person name="Drula E."/>
            <person name="Hughes K.W."/>
            <person name="Mata J.L."/>
            <person name="Ishikawa N.K."/>
            <person name="Vargas-Isla R."/>
            <person name="Ushijima S."/>
            <person name="Smith C.A."/>
            <person name="Donoghue J."/>
            <person name="Ahrendt S."/>
            <person name="Andreopoulos W."/>
            <person name="He G."/>
            <person name="LaButti K."/>
            <person name="Lipzen A."/>
            <person name="Ng V."/>
            <person name="Riley R."/>
            <person name="Sandor L."/>
            <person name="Barry K."/>
            <person name="Martinez A.T."/>
            <person name="Xiao Y."/>
            <person name="Gibbons J.G."/>
            <person name="Terashima K."/>
            <person name="Grigoriev I.V."/>
            <person name="Hibbett D."/>
        </authorList>
    </citation>
    <scope>NUCLEOTIDE SEQUENCE [LARGE SCALE GENOMIC DNA]</scope>
    <source>
        <strain evidence="6 7">TFB7810</strain>
    </source>
</reference>
<dbReference type="SUPFAM" id="SSF54928">
    <property type="entry name" value="RNA-binding domain, RBD"/>
    <property type="match status" value="2"/>
</dbReference>
<feature type="domain" description="RRM" evidence="5">
    <location>
        <begin position="170"/>
        <end position="251"/>
    </location>
</feature>
<dbReference type="Gene3D" id="3.30.70.330">
    <property type="match status" value="2"/>
</dbReference>
<dbReference type="GO" id="GO:0003729">
    <property type="term" value="F:mRNA binding"/>
    <property type="evidence" value="ECO:0007669"/>
    <property type="project" value="TreeGrafter"/>
</dbReference>
<protein>
    <submittedName>
        <fullName evidence="6">Heterogeneous nuclear ribonucleoprotein HRP1</fullName>
    </submittedName>
</protein>
<keyword evidence="6" id="KW-0687">Ribonucleoprotein</keyword>
<dbReference type="AlphaFoldDB" id="A0A9W8PAN2"/>
<feature type="region of interest" description="Disordered" evidence="4">
    <location>
        <begin position="1"/>
        <end position="61"/>
    </location>
</feature>
<dbReference type="CDD" id="cd12577">
    <property type="entry name" value="RRM1_Hrp1p"/>
    <property type="match status" value="1"/>
</dbReference>
<evidence type="ECO:0000313" key="6">
    <source>
        <dbReference type="EMBL" id="KAJ3750374.1"/>
    </source>
</evidence>
<dbReference type="InterPro" id="IPR035979">
    <property type="entry name" value="RBD_domain_sf"/>
</dbReference>
<dbReference type="EMBL" id="JANVFU010000001">
    <property type="protein sequence ID" value="KAJ3750374.1"/>
    <property type="molecule type" value="Genomic_DNA"/>
</dbReference>
<evidence type="ECO:0000256" key="2">
    <source>
        <dbReference type="ARBA" id="ARBA00022884"/>
    </source>
</evidence>
<evidence type="ECO:0000256" key="3">
    <source>
        <dbReference type="PROSITE-ProRule" id="PRU00176"/>
    </source>
</evidence>
<dbReference type="GO" id="GO:1990904">
    <property type="term" value="C:ribonucleoprotein complex"/>
    <property type="evidence" value="ECO:0007669"/>
    <property type="project" value="UniProtKB-KW"/>
</dbReference>
<dbReference type="InterPro" id="IPR012677">
    <property type="entry name" value="Nucleotide-bd_a/b_plait_sf"/>
</dbReference>
<feature type="region of interest" description="Disordered" evidence="4">
    <location>
        <begin position="450"/>
        <end position="486"/>
    </location>
</feature>
<evidence type="ECO:0000259" key="5">
    <source>
        <dbReference type="PROSITE" id="PS50102"/>
    </source>
</evidence>
<dbReference type="InterPro" id="IPR000504">
    <property type="entry name" value="RRM_dom"/>
</dbReference>
<evidence type="ECO:0000313" key="7">
    <source>
        <dbReference type="Proteomes" id="UP001142393"/>
    </source>
</evidence>
<name>A0A9W8PAN2_9AGAR</name>
<dbReference type="PROSITE" id="PS50102">
    <property type="entry name" value="RRM"/>
    <property type="match status" value="2"/>
</dbReference>
<dbReference type="Proteomes" id="UP001142393">
    <property type="component" value="Unassembled WGS sequence"/>
</dbReference>
<dbReference type="GO" id="GO:0006417">
    <property type="term" value="P:regulation of translation"/>
    <property type="evidence" value="ECO:0007669"/>
    <property type="project" value="TreeGrafter"/>
</dbReference>
<feature type="compositionally biased region" description="Polar residues" evidence="4">
    <location>
        <begin position="28"/>
        <end position="42"/>
    </location>
</feature>
<dbReference type="InterPro" id="IPR034156">
    <property type="entry name" value="Hrp1_RRM1"/>
</dbReference>
<keyword evidence="1" id="KW-0677">Repeat</keyword>
<keyword evidence="7" id="KW-1185">Reference proteome</keyword>
<dbReference type="SMART" id="SM00360">
    <property type="entry name" value="RRM"/>
    <property type="match status" value="2"/>
</dbReference>
<feature type="compositionally biased region" description="Acidic residues" evidence="4">
    <location>
        <begin position="1"/>
        <end position="26"/>
    </location>
</feature>
<dbReference type="PANTHER" id="PTHR48032">
    <property type="entry name" value="RNA-BINDING PROTEIN MUSASHI HOMOLOG RBP6"/>
    <property type="match status" value="1"/>
</dbReference>